<gene>
    <name evidence="1" type="ORF">GMARGA_LOCUS24387</name>
</gene>
<dbReference type="EMBL" id="CAJVQB010025655">
    <property type="protein sequence ID" value="CAG8806865.1"/>
    <property type="molecule type" value="Genomic_DNA"/>
</dbReference>
<sequence>KTSFNIEYNGMLARISTELEIVEIEAEYIQVSIELVLDLESLELRLDTRIGSHNHSELGMVVELFWIYWEFENFGL</sequence>
<dbReference type="Proteomes" id="UP000789901">
    <property type="component" value="Unassembled WGS sequence"/>
</dbReference>
<comment type="caution">
    <text evidence="1">The sequence shown here is derived from an EMBL/GenBank/DDBJ whole genome shotgun (WGS) entry which is preliminary data.</text>
</comment>
<name>A0ABN7VZ04_GIGMA</name>
<evidence type="ECO:0000313" key="1">
    <source>
        <dbReference type="EMBL" id="CAG8806865.1"/>
    </source>
</evidence>
<keyword evidence="2" id="KW-1185">Reference proteome</keyword>
<organism evidence="1 2">
    <name type="scientific">Gigaspora margarita</name>
    <dbReference type="NCBI Taxonomy" id="4874"/>
    <lineage>
        <taxon>Eukaryota</taxon>
        <taxon>Fungi</taxon>
        <taxon>Fungi incertae sedis</taxon>
        <taxon>Mucoromycota</taxon>
        <taxon>Glomeromycotina</taxon>
        <taxon>Glomeromycetes</taxon>
        <taxon>Diversisporales</taxon>
        <taxon>Gigasporaceae</taxon>
        <taxon>Gigaspora</taxon>
    </lineage>
</organism>
<feature type="non-terminal residue" evidence="1">
    <location>
        <position position="1"/>
    </location>
</feature>
<proteinExistence type="predicted"/>
<accession>A0ABN7VZ04</accession>
<protein>
    <submittedName>
        <fullName evidence="1">15641_t:CDS:1</fullName>
    </submittedName>
</protein>
<reference evidence="1 2" key="1">
    <citation type="submission" date="2021-06" db="EMBL/GenBank/DDBJ databases">
        <authorList>
            <person name="Kallberg Y."/>
            <person name="Tangrot J."/>
            <person name="Rosling A."/>
        </authorList>
    </citation>
    <scope>NUCLEOTIDE SEQUENCE [LARGE SCALE GENOMIC DNA]</scope>
    <source>
        <strain evidence="1 2">120-4 pot B 10/14</strain>
    </source>
</reference>
<evidence type="ECO:0000313" key="2">
    <source>
        <dbReference type="Proteomes" id="UP000789901"/>
    </source>
</evidence>